<keyword evidence="3" id="KW-1185">Reference proteome</keyword>
<sequence length="256" mass="28744">MYLMSTEKAAILGVKPKASATSSIGAYTQCQKFFQSGHWTYECKNDWGGEEADEINFERKIWKRQEKNSSCSSSNFEDKKWKHKSKQNKSHGRSSTSSASSASDFASDTDSDDKGSRNKSRNCCCYPGPPGYTRVLKPSLNSFEAGRELSRPSTISLLQRLHRSSGRRQRRRDGRILRGAHDRWQVPVNRAGRLISLVADICFTASGQDEEDVRSRGIYQFCLDLTSLGFFHLSGSRLTALWQKPASHVSDPAANF</sequence>
<evidence type="ECO:0000313" key="2">
    <source>
        <dbReference type="EMBL" id="KAG8079569.1"/>
    </source>
</evidence>
<comment type="caution">
    <text evidence="2">The sequence shown here is derived from an EMBL/GenBank/DDBJ whole genome shotgun (WGS) entry which is preliminary data.</text>
</comment>
<evidence type="ECO:0000313" key="3">
    <source>
        <dbReference type="Proteomes" id="UP000729402"/>
    </source>
</evidence>
<accession>A0A8J5TFD9</accession>
<dbReference type="Pfam" id="PF13917">
    <property type="entry name" value="zf-CCHC_3"/>
    <property type="match status" value="1"/>
</dbReference>
<reference evidence="2" key="1">
    <citation type="journal article" date="2021" name="bioRxiv">
        <title>Whole Genome Assembly and Annotation of Northern Wild Rice, Zizania palustris L., Supports a Whole Genome Duplication in the Zizania Genus.</title>
        <authorList>
            <person name="Haas M."/>
            <person name="Kono T."/>
            <person name="Macchietto M."/>
            <person name="Millas R."/>
            <person name="McGilp L."/>
            <person name="Shao M."/>
            <person name="Duquette J."/>
            <person name="Hirsch C.N."/>
            <person name="Kimball J."/>
        </authorList>
    </citation>
    <scope>NUCLEOTIDE SEQUENCE</scope>
    <source>
        <tissue evidence="2">Fresh leaf tissue</tissue>
    </source>
</reference>
<proteinExistence type="predicted"/>
<feature type="compositionally biased region" description="Low complexity" evidence="1">
    <location>
        <begin position="94"/>
        <end position="108"/>
    </location>
</feature>
<protein>
    <submittedName>
        <fullName evidence="2">Uncharacterized protein</fullName>
    </submittedName>
</protein>
<name>A0A8J5TFD9_ZIZPA</name>
<reference evidence="2" key="2">
    <citation type="submission" date="2021-02" db="EMBL/GenBank/DDBJ databases">
        <authorList>
            <person name="Kimball J.A."/>
            <person name="Haas M.W."/>
            <person name="Macchietto M."/>
            <person name="Kono T."/>
            <person name="Duquette J."/>
            <person name="Shao M."/>
        </authorList>
    </citation>
    <scope>NUCLEOTIDE SEQUENCE</scope>
    <source>
        <tissue evidence="2">Fresh leaf tissue</tissue>
    </source>
</reference>
<gene>
    <name evidence="2" type="ORF">GUJ93_ZPchr0007g3987</name>
</gene>
<organism evidence="2 3">
    <name type="scientific">Zizania palustris</name>
    <name type="common">Northern wild rice</name>
    <dbReference type="NCBI Taxonomy" id="103762"/>
    <lineage>
        <taxon>Eukaryota</taxon>
        <taxon>Viridiplantae</taxon>
        <taxon>Streptophyta</taxon>
        <taxon>Embryophyta</taxon>
        <taxon>Tracheophyta</taxon>
        <taxon>Spermatophyta</taxon>
        <taxon>Magnoliopsida</taxon>
        <taxon>Liliopsida</taxon>
        <taxon>Poales</taxon>
        <taxon>Poaceae</taxon>
        <taxon>BOP clade</taxon>
        <taxon>Oryzoideae</taxon>
        <taxon>Oryzeae</taxon>
        <taxon>Zizaniinae</taxon>
        <taxon>Zizania</taxon>
    </lineage>
</organism>
<feature type="region of interest" description="Disordered" evidence="1">
    <location>
        <begin position="70"/>
        <end position="120"/>
    </location>
</feature>
<evidence type="ECO:0000256" key="1">
    <source>
        <dbReference type="SAM" id="MobiDB-lite"/>
    </source>
</evidence>
<dbReference type="EMBL" id="JAAALK010000282">
    <property type="protein sequence ID" value="KAG8079569.1"/>
    <property type="molecule type" value="Genomic_DNA"/>
</dbReference>
<dbReference type="OrthoDB" id="437973at2759"/>
<dbReference type="AlphaFoldDB" id="A0A8J5TFD9"/>
<dbReference type="Proteomes" id="UP000729402">
    <property type="component" value="Unassembled WGS sequence"/>
</dbReference>
<feature type="compositionally biased region" description="Basic residues" evidence="1">
    <location>
        <begin position="81"/>
        <end position="92"/>
    </location>
</feature>